<evidence type="ECO:0000313" key="4">
    <source>
        <dbReference type="RefSeq" id="XP_026292153.1"/>
    </source>
</evidence>
<evidence type="ECO:0000313" key="3">
    <source>
        <dbReference type="Proteomes" id="UP000504606"/>
    </source>
</evidence>
<feature type="region of interest" description="Disordered" evidence="1">
    <location>
        <begin position="460"/>
        <end position="486"/>
    </location>
</feature>
<evidence type="ECO:0000259" key="2">
    <source>
        <dbReference type="PROSITE" id="PS50181"/>
    </source>
</evidence>
<feature type="compositionally biased region" description="Polar residues" evidence="1">
    <location>
        <begin position="1"/>
        <end position="10"/>
    </location>
</feature>
<feature type="compositionally biased region" description="Polar residues" evidence="1">
    <location>
        <begin position="475"/>
        <end position="484"/>
    </location>
</feature>
<keyword evidence="3" id="KW-1185">Reference proteome</keyword>
<dbReference type="Gene3D" id="3.80.10.10">
    <property type="entry name" value="Ribonuclease Inhibitor"/>
    <property type="match status" value="1"/>
</dbReference>
<dbReference type="SUPFAM" id="SSF52047">
    <property type="entry name" value="RNI-like"/>
    <property type="match status" value="1"/>
</dbReference>
<protein>
    <submittedName>
        <fullName evidence="4">Uncharacterized protein LOC113216624</fullName>
    </submittedName>
</protein>
<dbReference type="PANTHER" id="PTHR38926">
    <property type="entry name" value="F-BOX DOMAIN CONTAINING PROTEIN, EXPRESSED"/>
    <property type="match status" value="1"/>
</dbReference>
<dbReference type="OrthoDB" id="10257471at2759"/>
<dbReference type="InterPro" id="IPR036047">
    <property type="entry name" value="F-box-like_dom_sf"/>
</dbReference>
<dbReference type="AlphaFoldDB" id="A0A6J1TFT9"/>
<dbReference type="GeneID" id="113216624"/>
<dbReference type="Pfam" id="PF12937">
    <property type="entry name" value="F-box-like"/>
    <property type="match status" value="1"/>
</dbReference>
<proteinExistence type="predicted"/>
<dbReference type="SMART" id="SM00256">
    <property type="entry name" value="FBOX"/>
    <property type="match status" value="1"/>
</dbReference>
<dbReference type="Proteomes" id="UP000504606">
    <property type="component" value="Unplaced"/>
</dbReference>
<dbReference type="RefSeq" id="XP_026292153.1">
    <property type="nucleotide sequence ID" value="XM_026436368.2"/>
</dbReference>
<organism evidence="3 4">
    <name type="scientific">Frankliniella occidentalis</name>
    <name type="common">Western flower thrips</name>
    <name type="synonym">Euthrips occidentalis</name>
    <dbReference type="NCBI Taxonomy" id="133901"/>
    <lineage>
        <taxon>Eukaryota</taxon>
        <taxon>Metazoa</taxon>
        <taxon>Ecdysozoa</taxon>
        <taxon>Arthropoda</taxon>
        <taxon>Hexapoda</taxon>
        <taxon>Insecta</taxon>
        <taxon>Pterygota</taxon>
        <taxon>Neoptera</taxon>
        <taxon>Paraneoptera</taxon>
        <taxon>Thysanoptera</taxon>
        <taxon>Terebrantia</taxon>
        <taxon>Thripoidea</taxon>
        <taxon>Thripidae</taxon>
        <taxon>Frankliniella</taxon>
    </lineage>
</organism>
<dbReference type="Gene3D" id="1.20.1280.50">
    <property type="match status" value="1"/>
</dbReference>
<evidence type="ECO:0000256" key="1">
    <source>
        <dbReference type="SAM" id="MobiDB-lite"/>
    </source>
</evidence>
<name>A0A6J1TFT9_FRAOC</name>
<feature type="compositionally biased region" description="Basic and acidic residues" evidence="1">
    <location>
        <begin position="460"/>
        <end position="472"/>
    </location>
</feature>
<dbReference type="InterPro" id="IPR032675">
    <property type="entry name" value="LRR_dom_sf"/>
</dbReference>
<accession>A0A6J1TFT9</accession>
<sequence length="532" mass="60326">MSSTEANEVSPSPDIQIARGTSVTHPDGGDTDSDSQAEDIISLLPDELLLSIFQLLGPKDLVTAIANVSLRWRKLAREPSLWRNRFIYYCWRNPNVFIDILKNVHTQIEYLHLGGHRELEEKALQALLSVNVTHVKRLDFLGSCRTDPSKVLEILSKFSLNIESLTLCVNDELVSYGEDGLTCYAFVHSNAIPRPGLIFTIMAQMTNLKNLRLCGGFSTQWYFGELLEQPGCGMIETLDLKEFQEFRHRFISSRKTGFVQALLIKNKNHLKSIKLSETCARNPGVRECVNESQEHLEELAINAAQIDYFLHEMINITALHLTGRFQFDWEEGICKVINYSHITTNLEEINLIQFNHMGMSFYEIGQSFARLRVFRIDGNLLDERNIAIVAKYSPSLEKICVRNTNIVAKRHLVLLEMNVHSLKIIDFGGISGLKCTNSAVKLKKKSIVELKVFGTGCDCKHEQKSTSPEKKSHSVKSNGTNNIDDTVPVTSEKERFRLIDLIMSNMIKVEFFSEIAGISKIDANDIIFHFNQ</sequence>
<dbReference type="SUPFAM" id="SSF81383">
    <property type="entry name" value="F-box domain"/>
    <property type="match status" value="1"/>
</dbReference>
<reference evidence="4" key="1">
    <citation type="submission" date="2025-08" db="UniProtKB">
        <authorList>
            <consortium name="RefSeq"/>
        </authorList>
    </citation>
    <scope>IDENTIFICATION</scope>
    <source>
        <tissue evidence="4">Whole organism</tissue>
    </source>
</reference>
<dbReference type="PANTHER" id="PTHR38926:SF5">
    <property type="entry name" value="F-BOX AND LEUCINE-RICH REPEAT PROTEIN 6"/>
    <property type="match status" value="1"/>
</dbReference>
<feature type="domain" description="F-box" evidence="2">
    <location>
        <begin position="38"/>
        <end position="85"/>
    </location>
</feature>
<dbReference type="InterPro" id="IPR001810">
    <property type="entry name" value="F-box_dom"/>
</dbReference>
<feature type="region of interest" description="Disordered" evidence="1">
    <location>
        <begin position="1"/>
        <end position="36"/>
    </location>
</feature>
<dbReference type="KEGG" id="foc:113216624"/>
<gene>
    <name evidence="4" type="primary">LOC113216624</name>
</gene>
<dbReference type="PROSITE" id="PS50181">
    <property type="entry name" value="FBOX"/>
    <property type="match status" value="1"/>
</dbReference>